<comment type="caution">
    <text evidence="7">The sequence shown here is derived from an EMBL/GenBank/DDBJ whole genome shotgun (WGS) entry which is preliminary data.</text>
</comment>
<evidence type="ECO:0000256" key="3">
    <source>
        <dbReference type="ARBA" id="ARBA00022723"/>
    </source>
</evidence>
<dbReference type="AlphaFoldDB" id="A0A4R7ZGU1"/>
<dbReference type="PANTHER" id="PTHR36541:SF1">
    <property type="entry name" value="SUPEROXIDE REDUCTASE-RELATED"/>
    <property type="match status" value="1"/>
</dbReference>
<organism evidence="7 8">
    <name type="scientific">Breznakia blatticola</name>
    <dbReference type="NCBI Taxonomy" id="1754012"/>
    <lineage>
        <taxon>Bacteria</taxon>
        <taxon>Bacillati</taxon>
        <taxon>Bacillota</taxon>
        <taxon>Erysipelotrichia</taxon>
        <taxon>Erysipelotrichales</taxon>
        <taxon>Erysipelotrichaceae</taxon>
        <taxon>Breznakia</taxon>
    </lineage>
</organism>
<evidence type="ECO:0000256" key="2">
    <source>
        <dbReference type="ARBA" id="ARBA00022448"/>
    </source>
</evidence>
<dbReference type="SUPFAM" id="SSF49367">
    <property type="entry name" value="Superoxide reductase-like"/>
    <property type="match status" value="1"/>
</dbReference>
<sequence>MQFVKCEGCDSIVAVLSEGNVCAGKENEVLVPNTSDGAGEKHVPYIVSNDGDVLKVQIGEVEHPMVDVHWIEMIVVETKDGMMMKRLHPGDKPYVEFNIKGEEVVAVYEYCNIHGLWKLEM</sequence>
<evidence type="ECO:0000256" key="1">
    <source>
        <dbReference type="ARBA" id="ARBA00005941"/>
    </source>
</evidence>
<dbReference type="GO" id="GO:0016491">
    <property type="term" value="F:oxidoreductase activity"/>
    <property type="evidence" value="ECO:0007669"/>
    <property type="project" value="InterPro"/>
</dbReference>
<keyword evidence="3" id="KW-0479">Metal-binding</keyword>
<dbReference type="InterPro" id="IPR036073">
    <property type="entry name" value="Desulfoferrodoxin_Fe-bd_dom_sf"/>
</dbReference>
<dbReference type="Gene3D" id="2.60.40.730">
    <property type="entry name" value="SOR catalytic domain"/>
    <property type="match status" value="1"/>
</dbReference>
<keyword evidence="4" id="KW-0249">Electron transport</keyword>
<dbReference type="EMBL" id="SODD01000022">
    <property type="protein sequence ID" value="TDW16542.1"/>
    <property type="molecule type" value="Genomic_DNA"/>
</dbReference>
<dbReference type="PANTHER" id="PTHR36541">
    <property type="entry name" value="SUPEROXIDE REDUCTASE-RELATED"/>
    <property type="match status" value="1"/>
</dbReference>
<dbReference type="GO" id="GO:0005506">
    <property type="term" value="F:iron ion binding"/>
    <property type="evidence" value="ECO:0007669"/>
    <property type="project" value="InterPro"/>
</dbReference>
<dbReference type="InterPro" id="IPR002742">
    <property type="entry name" value="Desulfoferrodoxin_Fe-bd_dom"/>
</dbReference>
<evidence type="ECO:0000256" key="5">
    <source>
        <dbReference type="ARBA" id="ARBA00023004"/>
    </source>
</evidence>
<evidence type="ECO:0000256" key="4">
    <source>
        <dbReference type="ARBA" id="ARBA00022982"/>
    </source>
</evidence>
<dbReference type="RefSeq" id="WP_134169830.1">
    <property type="nucleotide sequence ID" value="NZ_SODD01000022.1"/>
</dbReference>
<keyword evidence="2" id="KW-0813">Transport</keyword>
<evidence type="ECO:0000313" key="7">
    <source>
        <dbReference type="EMBL" id="TDW16542.1"/>
    </source>
</evidence>
<evidence type="ECO:0000313" key="8">
    <source>
        <dbReference type="Proteomes" id="UP000294743"/>
    </source>
</evidence>
<proteinExistence type="inferred from homology"/>
<dbReference type="Proteomes" id="UP000294743">
    <property type="component" value="Unassembled WGS sequence"/>
</dbReference>
<reference evidence="7 8" key="1">
    <citation type="submission" date="2019-03" db="EMBL/GenBank/DDBJ databases">
        <title>Genomic Encyclopedia of Type Strains, Phase IV (KMG-IV): sequencing the most valuable type-strain genomes for metagenomic binning, comparative biology and taxonomic classification.</title>
        <authorList>
            <person name="Goeker M."/>
        </authorList>
    </citation>
    <scope>NUCLEOTIDE SEQUENCE [LARGE SCALE GENOMIC DNA]</scope>
    <source>
        <strain evidence="7 8">DSM 28867</strain>
    </source>
</reference>
<comment type="similarity">
    <text evidence="1">Belongs to the desulfoferrodoxin family.</text>
</comment>
<evidence type="ECO:0000259" key="6">
    <source>
        <dbReference type="Pfam" id="PF01880"/>
    </source>
</evidence>
<protein>
    <submittedName>
        <fullName evidence="7">Superoxide reductase</fullName>
    </submittedName>
</protein>
<accession>A0A4R7ZGU1</accession>
<dbReference type="InterPro" id="IPR051233">
    <property type="entry name" value="Desulfoferrodoxin_SOR"/>
</dbReference>
<name>A0A4R7ZGU1_9FIRM</name>
<dbReference type="OrthoDB" id="9814936at2"/>
<keyword evidence="8" id="KW-1185">Reference proteome</keyword>
<feature type="domain" description="Desulfoferrodoxin ferrous iron-binding" evidence="6">
    <location>
        <begin position="35"/>
        <end position="119"/>
    </location>
</feature>
<keyword evidence="5" id="KW-0408">Iron</keyword>
<dbReference type="Pfam" id="PF01880">
    <property type="entry name" value="Desulfoferrodox"/>
    <property type="match status" value="1"/>
</dbReference>
<gene>
    <name evidence="7" type="ORF">EDD63_12224</name>
</gene>